<dbReference type="AlphaFoldDB" id="A0A2N9B2J3"/>
<dbReference type="InterPro" id="IPR006357">
    <property type="entry name" value="HAD-SF_hydro_IIA"/>
</dbReference>
<dbReference type="InterPro" id="IPR036412">
    <property type="entry name" value="HAD-like_sf"/>
</dbReference>
<dbReference type="Proteomes" id="UP000235464">
    <property type="component" value="Chromosome I"/>
</dbReference>
<accession>A0A2N9B2J3</accession>
<dbReference type="PANTHER" id="PTHR19288:SF46">
    <property type="entry name" value="HALOACID DEHALOGENASE-LIKE HYDROLASE DOMAIN-CONTAINING PROTEIN 2"/>
    <property type="match status" value="1"/>
</dbReference>
<dbReference type="OrthoDB" id="148966at2"/>
<dbReference type="EMBL" id="LT963352">
    <property type="protein sequence ID" value="SOR77561.1"/>
    <property type="molecule type" value="Genomic_DNA"/>
</dbReference>
<name>A0A2N9B2J3_STRCX</name>
<dbReference type="Pfam" id="PF13344">
    <property type="entry name" value="Hydrolase_6"/>
    <property type="match status" value="1"/>
</dbReference>
<dbReference type="Gene3D" id="3.40.50.1000">
    <property type="entry name" value="HAD superfamily/HAD-like"/>
    <property type="match status" value="2"/>
</dbReference>
<evidence type="ECO:0000313" key="2">
    <source>
        <dbReference type="Proteomes" id="UP000235464"/>
    </source>
</evidence>
<dbReference type="EC" id="3.1.3.5" evidence="1"/>
<reference evidence="2" key="1">
    <citation type="submission" date="2017-11" db="EMBL/GenBank/DDBJ databases">
        <authorList>
            <person name="Wibberg D."/>
        </authorList>
    </citation>
    <scope>NUCLEOTIDE SEQUENCE [LARGE SCALE GENOMIC DNA]</scope>
</reference>
<gene>
    <name evidence="1" type="primary">nagD_1</name>
    <name evidence="1" type="ORF">SCNRRL3882_1033</name>
</gene>
<dbReference type="RefSeq" id="WP_010044734.1">
    <property type="nucleotide sequence ID" value="NZ_LT962942.1"/>
</dbReference>
<protein>
    <submittedName>
        <fullName evidence="1">Ribonucleotide monophosphatase NagD</fullName>
        <ecNumber evidence="1">3.1.3.5</ecNumber>
    </submittedName>
</protein>
<dbReference type="Pfam" id="PF13242">
    <property type="entry name" value="Hydrolase_like"/>
    <property type="match status" value="1"/>
</dbReference>
<keyword evidence="2" id="KW-1185">Reference proteome</keyword>
<dbReference type="NCBIfam" id="TIGR01460">
    <property type="entry name" value="HAD-SF-IIA"/>
    <property type="match status" value="1"/>
</dbReference>
<dbReference type="PANTHER" id="PTHR19288">
    <property type="entry name" value="4-NITROPHENYLPHOSPHATASE-RELATED"/>
    <property type="match status" value="1"/>
</dbReference>
<keyword evidence="1" id="KW-0378">Hydrolase</keyword>
<dbReference type="GO" id="GO:0005737">
    <property type="term" value="C:cytoplasm"/>
    <property type="evidence" value="ECO:0007669"/>
    <property type="project" value="TreeGrafter"/>
</dbReference>
<evidence type="ECO:0000313" key="1">
    <source>
        <dbReference type="EMBL" id="SOR77561.1"/>
    </source>
</evidence>
<dbReference type="SUPFAM" id="SSF56784">
    <property type="entry name" value="HAD-like"/>
    <property type="match status" value="1"/>
</dbReference>
<dbReference type="InterPro" id="IPR023214">
    <property type="entry name" value="HAD_sf"/>
</dbReference>
<sequence>MESVRAVLVDIDGVLTVSWRPLPGAVEALREIREAGLAVLLVTNTTSRTRASIAGTLADAGFPVSAEDILTAPAATAAYLTEHCPGARCALLNSGDIAEDLNGVTVVDPADSGTVPDVVLIGGAGPEFGYTALDRAFGHLQRGARLVAMHRNLYWRTAEGLRLDSGAFLAGLEQAARMEAEITGKPARAFFEAALARLGAGAGEAVMVGDDVESDVLAAQRAGVTGVLVRTGKFQPEDLRAAGGPPDHVIDSFADLPALLRGSAQQ</sequence>
<organism evidence="1 2">
    <name type="scientific">Streptomyces chartreusis NRRL 3882</name>
    <dbReference type="NCBI Taxonomy" id="1079985"/>
    <lineage>
        <taxon>Bacteria</taxon>
        <taxon>Bacillati</taxon>
        <taxon>Actinomycetota</taxon>
        <taxon>Actinomycetes</taxon>
        <taxon>Kitasatosporales</taxon>
        <taxon>Streptomycetaceae</taxon>
        <taxon>Streptomyces</taxon>
    </lineage>
</organism>
<dbReference type="GO" id="GO:0008253">
    <property type="term" value="F:5'-nucleotidase activity"/>
    <property type="evidence" value="ECO:0007669"/>
    <property type="project" value="UniProtKB-EC"/>
</dbReference>
<proteinExistence type="predicted"/>